<protein>
    <recommendedName>
        <fullName evidence="4">MADS-box domain-containing protein</fullName>
    </recommendedName>
</protein>
<evidence type="ECO:0008006" key="4">
    <source>
        <dbReference type="Google" id="ProtNLM"/>
    </source>
</evidence>
<organism evidence="2 3">
    <name type="scientific">Solanum pinnatisectum</name>
    <name type="common">tansyleaf nightshade</name>
    <dbReference type="NCBI Taxonomy" id="50273"/>
    <lineage>
        <taxon>Eukaryota</taxon>
        <taxon>Viridiplantae</taxon>
        <taxon>Streptophyta</taxon>
        <taxon>Embryophyta</taxon>
        <taxon>Tracheophyta</taxon>
        <taxon>Spermatophyta</taxon>
        <taxon>Magnoliopsida</taxon>
        <taxon>eudicotyledons</taxon>
        <taxon>Gunneridae</taxon>
        <taxon>Pentapetalae</taxon>
        <taxon>asterids</taxon>
        <taxon>lamiids</taxon>
        <taxon>Solanales</taxon>
        <taxon>Solanaceae</taxon>
        <taxon>Solanoideae</taxon>
        <taxon>Solaneae</taxon>
        <taxon>Solanum</taxon>
    </lineage>
</organism>
<gene>
    <name evidence="2" type="ORF">R3W88_016228</name>
</gene>
<name>A0AAV9KZX3_9SOLN</name>
<evidence type="ECO:0000313" key="3">
    <source>
        <dbReference type="Proteomes" id="UP001311915"/>
    </source>
</evidence>
<feature type="region of interest" description="Disordered" evidence="1">
    <location>
        <begin position="125"/>
        <end position="158"/>
    </location>
</feature>
<keyword evidence="3" id="KW-1185">Reference proteome</keyword>
<sequence length="209" mass="24061">MDRKRLQNTRNDSENVRNSLLDKRATNIAIIIFIPGEIQPIIWKSTDLAKEVLVRYSKFTEEERIKKLMIHENYLSKKKKMNEEKEMEILFNQLVEGKNIAELTAREIQGLLKLSSTKIAKLHERKEKISQQHQSSQPQNSPSNFKFPNENATPLPNSMDDLINDTWFVESMSTNHNYFDIGDGNNIDSAPIEGDDISAGDDGHFKDLD</sequence>
<reference evidence="2 3" key="1">
    <citation type="submission" date="2023-10" db="EMBL/GenBank/DDBJ databases">
        <title>Genome-Wide Identification Analysis in wild type Solanum Pinnatisectum Reveals Some Genes Defensing Phytophthora Infestans.</title>
        <authorList>
            <person name="Sun C."/>
        </authorList>
    </citation>
    <scope>NUCLEOTIDE SEQUENCE [LARGE SCALE GENOMIC DNA]</scope>
    <source>
        <strain evidence="2">LQN</strain>
        <tissue evidence="2">Leaf</tissue>
    </source>
</reference>
<evidence type="ECO:0000313" key="2">
    <source>
        <dbReference type="EMBL" id="KAK4717890.1"/>
    </source>
</evidence>
<evidence type="ECO:0000256" key="1">
    <source>
        <dbReference type="SAM" id="MobiDB-lite"/>
    </source>
</evidence>
<proteinExistence type="predicted"/>
<dbReference type="EMBL" id="JAWPEI010000008">
    <property type="protein sequence ID" value="KAK4717890.1"/>
    <property type="molecule type" value="Genomic_DNA"/>
</dbReference>
<dbReference type="AlphaFoldDB" id="A0AAV9KZX3"/>
<accession>A0AAV9KZX3</accession>
<feature type="region of interest" description="Disordered" evidence="1">
    <location>
        <begin position="190"/>
        <end position="209"/>
    </location>
</feature>
<dbReference type="Proteomes" id="UP001311915">
    <property type="component" value="Unassembled WGS sequence"/>
</dbReference>
<comment type="caution">
    <text evidence="2">The sequence shown here is derived from an EMBL/GenBank/DDBJ whole genome shotgun (WGS) entry which is preliminary data.</text>
</comment>
<feature type="compositionally biased region" description="Low complexity" evidence="1">
    <location>
        <begin position="131"/>
        <end position="144"/>
    </location>
</feature>